<sequence length="943" mass="104356">MVWPKRIISWFLTFIMISGTCALSMTAQAKEETEVAAGEQSAAKAEDTAIAEKLTKLGVIDEFDTQTLTNTIKRFEIIPLLMELAGLNNGAETSAVTSPFLDISAFDKQIGAYSTLYKQGYITGDENRMFRPNDLLTYNEAVTLVINIMGYKLFAMRNGGYPSGYLYTANVCKLLDGLTGQGSDPIVWYDVCRILNHAMDADAVVVTNYTGDGEAEFTLDKERTILEDRYSITKTAGIVTGNENTRLRSSDSTGIGQYQIEIDRTVYNTPDAEYAQFLGKAVYAYLKKNEQGEFDVLYLEEIPKKNTEYRLDAADILFSETTGSKIYYTDKNDSKKHISLDAANLVVIYNGKSHTGYGALSDILPKNGYLTALDNTGDQISDVLFINEFQNFIIDSYDSYTNTYYEKYTKEPLRLDPAEDDLRIYNADGSAATIDKLVRGTFISFMQTENSKGYRLITVTINSKSVAGQLDEIFEGDKYLINGTYYELANNMKQYISQGLVAAPKVGQTAAFYLDLAGRIGYYDRDAAQIKGQYAVVMGTEVTGAIANAISLKLFTDEGKIIDVKTTKNLNMDGKRYTLSNKSEIEKVLPLIPVGDIIIFSMNGENVNYIDTPAPNSVAENPLGDAGNLNLIASGSEFRARNGMCHGTDPSQNKFVVKSNETVIFSTPSMDKLLEDTDEYAVTKKLNTSKLLYGQYQNTATRQNIEYFAAYNLEDTKVGISTCLLLRGAGGTGASGLSRSSRFHVFTKFTDSLDADGVHMKRAYYYENGEEGSCLVHDEVRYSYTRAGNAAGDLVPLNNVELCPGDVFQFSTDSNGYINAINVVYRADQSDIKSTYQPDIAKKELAWLTFPSYSMEFNINDGEGAAVGRFIDIDIKNSIMLFDMEDSEKSYQIAVDKASFELFRTDSLKGEPATSASLMEGDVVLIRSETGYDASAAQILILR</sequence>
<evidence type="ECO:0000313" key="5">
    <source>
        <dbReference type="Proteomes" id="UP000611762"/>
    </source>
</evidence>
<dbReference type="PROSITE" id="PS51272">
    <property type="entry name" value="SLH"/>
    <property type="match status" value="1"/>
</dbReference>
<evidence type="ECO:0000313" key="4">
    <source>
        <dbReference type="EMBL" id="MBC8539861.1"/>
    </source>
</evidence>
<dbReference type="InterPro" id="IPR001119">
    <property type="entry name" value="SLH_dom"/>
</dbReference>
<proteinExistence type="predicted"/>
<evidence type="ECO:0000256" key="1">
    <source>
        <dbReference type="ARBA" id="ARBA00022737"/>
    </source>
</evidence>
<feature type="chain" id="PRO_5038048994" evidence="2">
    <location>
        <begin position="30"/>
        <end position="943"/>
    </location>
</feature>
<reference evidence="4" key="1">
    <citation type="submission" date="2020-08" db="EMBL/GenBank/DDBJ databases">
        <title>Genome public.</title>
        <authorList>
            <person name="Liu C."/>
            <person name="Sun Q."/>
        </authorList>
    </citation>
    <scope>NUCLEOTIDE SEQUENCE</scope>
    <source>
        <strain evidence="4">H8</strain>
    </source>
</reference>
<dbReference type="AlphaFoldDB" id="A0A926DL59"/>
<keyword evidence="5" id="KW-1185">Reference proteome</keyword>
<dbReference type="RefSeq" id="WP_249311050.1">
    <property type="nucleotide sequence ID" value="NZ_JACRSU010000001.1"/>
</dbReference>
<keyword evidence="1" id="KW-0677">Repeat</keyword>
<dbReference type="Proteomes" id="UP000611762">
    <property type="component" value="Unassembled WGS sequence"/>
</dbReference>
<gene>
    <name evidence="4" type="ORF">H8698_02585</name>
</gene>
<name>A0A926DL59_9FIRM</name>
<accession>A0A926DL59</accession>
<organism evidence="4 5">
    <name type="scientific">Congzhengia minquanensis</name>
    <dbReference type="NCBI Taxonomy" id="2763657"/>
    <lineage>
        <taxon>Bacteria</taxon>
        <taxon>Bacillati</taxon>
        <taxon>Bacillota</taxon>
        <taxon>Clostridia</taxon>
        <taxon>Eubacteriales</taxon>
        <taxon>Oscillospiraceae</taxon>
        <taxon>Congzhengia</taxon>
    </lineage>
</organism>
<keyword evidence="2" id="KW-0732">Signal</keyword>
<evidence type="ECO:0000259" key="3">
    <source>
        <dbReference type="PROSITE" id="PS51272"/>
    </source>
</evidence>
<feature type="domain" description="SLH" evidence="3">
    <location>
        <begin position="96"/>
        <end position="159"/>
    </location>
</feature>
<evidence type="ECO:0000256" key="2">
    <source>
        <dbReference type="SAM" id="SignalP"/>
    </source>
</evidence>
<feature type="signal peptide" evidence="2">
    <location>
        <begin position="1"/>
        <end position="29"/>
    </location>
</feature>
<comment type="caution">
    <text evidence="4">The sequence shown here is derived from an EMBL/GenBank/DDBJ whole genome shotgun (WGS) entry which is preliminary data.</text>
</comment>
<dbReference type="Pfam" id="PF00395">
    <property type="entry name" value="SLH"/>
    <property type="match status" value="1"/>
</dbReference>
<dbReference type="EMBL" id="JACRSU010000001">
    <property type="protein sequence ID" value="MBC8539861.1"/>
    <property type="molecule type" value="Genomic_DNA"/>
</dbReference>
<protein>
    <submittedName>
        <fullName evidence="4">S-layer homology domain-containing protein</fullName>
    </submittedName>
</protein>